<organism evidence="2 3">
    <name type="scientific">Actibacterium mucosum KCTC 23349</name>
    <dbReference type="NCBI Taxonomy" id="1454373"/>
    <lineage>
        <taxon>Bacteria</taxon>
        <taxon>Pseudomonadati</taxon>
        <taxon>Pseudomonadota</taxon>
        <taxon>Alphaproteobacteria</taxon>
        <taxon>Rhodobacterales</taxon>
        <taxon>Roseobacteraceae</taxon>
        <taxon>Actibacterium</taxon>
    </lineage>
</organism>
<comment type="caution">
    <text evidence="2">The sequence shown here is derived from an EMBL/GenBank/DDBJ whole genome shotgun (WGS) entry which is preliminary data.</text>
</comment>
<dbReference type="EMBL" id="JFKE01000004">
    <property type="protein sequence ID" value="KAJ55749.1"/>
    <property type="molecule type" value="Genomic_DNA"/>
</dbReference>
<dbReference type="STRING" id="1454373.ACMU_13765"/>
<reference evidence="2 3" key="1">
    <citation type="submission" date="2014-03" db="EMBL/GenBank/DDBJ databases">
        <title>Draft Genome Sequence of Actibacterium mucosum KCTC 23349, a Marine Alphaproteobacterium with Complex Ionic Requirements Isolated from Mediterranean Seawater at Malvarrosa Beach, Valencia, Spain.</title>
        <authorList>
            <person name="Arahal D.R."/>
            <person name="Shao Z."/>
            <person name="Lai Q."/>
            <person name="Pujalte M.J."/>
        </authorList>
    </citation>
    <scope>NUCLEOTIDE SEQUENCE [LARGE SCALE GENOMIC DNA]</scope>
    <source>
        <strain evidence="2 3">KCTC 23349</strain>
    </source>
</reference>
<feature type="transmembrane region" description="Helical" evidence="1">
    <location>
        <begin position="31"/>
        <end position="50"/>
    </location>
</feature>
<feature type="transmembrane region" description="Helical" evidence="1">
    <location>
        <begin position="62"/>
        <end position="85"/>
    </location>
</feature>
<proteinExistence type="predicted"/>
<protein>
    <submittedName>
        <fullName evidence="2">Uncharacterized protein</fullName>
    </submittedName>
</protein>
<name>A0A037ZJE1_9RHOB</name>
<evidence type="ECO:0000256" key="1">
    <source>
        <dbReference type="SAM" id="Phobius"/>
    </source>
</evidence>
<keyword evidence="1" id="KW-0472">Membrane</keyword>
<gene>
    <name evidence="2" type="ORF">ACMU_13765</name>
</gene>
<feature type="transmembrane region" description="Helical" evidence="1">
    <location>
        <begin position="6"/>
        <end position="24"/>
    </location>
</feature>
<sequence>MIWAYWGVSLAVGLGLAILGFRLVRARRFGWAGCALLLAGAPQMFMWAWMERAQGWEGLGVFILWIGVAILALGVVLGMFVAVLVNAAKKENNDQTD</sequence>
<evidence type="ECO:0000313" key="3">
    <source>
        <dbReference type="Proteomes" id="UP000026249"/>
    </source>
</evidence>
<dbReference type="AlphaFoldDB" id="A0A037ZJE1"/>
<keyword evidence="1" id="KW-0812">Transmembrane</keyword>
<keyword evidence="1" id="KW-1133">Transmembrane helix</keyword>
<dbReference type="Proteomes" id="UP000026249">
    <property type="component" value="Unassembled WGS sequence"/>
</dbReference>
<accession>A0A037ZJE1</accession>
<keyword evidence="3" id="KW-1185">Reference proteome</keyword>
<dbReference type="RefSeq" id="WP_035259649.1">
    <property type="nucleotide sequence ID" value="NZ_JFKE01000004.1"/>
</dbReference>
<evidence type="ECO:0000313" key="2">
    <source>
        <dbReference type="EMBL" id="KAJ55749.1"/>
    </source>
</evidence>